<evidence type="ECO:0000259" key="1">
    <source>
        <dbReference type="Pfam" id="PF14258"/>
    </source>
</evidence>
<gene>
    <name evidence="2" type="ORF">SAMN04487946_10493</name>
</gene>
<protein>
    <recommendedName>
        <fullName evidence="1">DUF4350 domain-containing protein</fullName>
    </recommendedName>
</protein>
<dbReference type="EMBL" id="FNPB01000004">
    <property type="protein sequence ID" value="SDX92812.1"/>
    <property type="molecule type" value="Genomic_DNA"/>
</dbReference>
<feature type="domain" description="DUF4350" evidence="1">
    <location>
        <begin position="37"/>
        <end position="240"/>
    </location>
</feature>
<dbReference type="AlphaFoldDB" id="A0A1H3FP35"/>
<dbReference type="Gene3D" id="3.40.50.880">
    <property type="match status" value="1"/>
</dbReference>
<dbReference type="STRING" id="660517.SAMN04487946_10493"/>
<dbReference type="Proteomes" id="UP000199170">
    <property type="component" value="Unassembled WGS sequence"/>
</dbReference>
<evidence type="ECO:0000313" key="2">
    <source>
        <dbReference type="EMBL" id="SDX92812.1"/>
    </source>
</evidence>
<organism evidence="2 3">
    <name type="scientific">Halobellus clavatus</name>
    <dbReference type="NCBI Taxonomy" id="660517"/>
    <lineage>
        <taxon>Archaea</taxon>
        <taxon>Methanobacteriati</taxon>
        <taxon>Methanobacteriota</taxon>
        <taxon>Stenosarchaea group</taxon>
        <taxon>Halobacteria</taxon>
        <taxon>Halobacteriales</taxon>
        <taxon>Haloferacaceae</taxon>
        <taxon>Halobellus</taxon>
    </lineage>
</organism>
<dbReference type="RefSeq" id="WP_089766675.1">
    <property type="nucleotide sequence ID" value="NZ_FNPB01000004.1"/>
</dbReference>
<evidence type="ECO:0000313" key="3">
    <source>
        <dbReference type="Proteomes" id="UP000199170"/>
    </source>
</evidence>
<dbReference type="InterPro" id="IPR025646">
    <property type="entry name" value="DUF4350"/>
</dbReference>
<dbReference type="InterPro" id="IPR029062">
    <property type="entry name" value="Class_I_gatase-like"/>
</dbReference>
<name>A0A1H3FP35_9EURY</name>
<dbReference type="Pfam" id="PF14258">
    <property type="entry name" value="DUF4350"/>
    <property type="match status" value="1"/>
</dbReference>
<reference evidence="3" key="1">
    <citation type="submission" date="2016-10" db="EMBL/GenBank/DDBJ databases">
        <authorList>
            <person name="Varghese N."/>
            <person name="Submissions S."/>
        </authorList>
    </citation>
    <scope>NUCLEOTIDE SEQUENCE [LARGE SCALE GENOMIC DNA]</scope>
    <source>
        <strain evidence="3">CGMCC 1.10118</strain>
    </source>
</reference>
<proteinExistence type="predicted"/>
<keyword evidence="3" id="KW-1185">Reference proteome</keyword>
<accession>A0A1H3FP35</accession>
<dbReference type="OrthoDB" id="372296at2157"/>
<sequence>MGDSTARYARYAVVGLALLVLLSLGAGVATSTAAFSAYNAAWDGSTNLEEIAATGETELSVATTVDSAYERSEDSIVIVLSPDRAYTEAEQTQIRQYVDEGGTLLVAEDFGSQTTSLLRGVGARSRIDGRLLRDERRYYRTPNITLASGTNNSTLIGPEQTLTLNHGTAIRANGTTILANSSEFSYLDTNRNYALDDQESLESRPVVTRESVGEGTVLVVSDPSLFINAMSDRSGNRQFIGAVLEEYDRAVVDDSHAERVPPLFAWLFWLRSSPLAQVALGTLALGGVGLATTHRRVVSSVFDSDEITVDADQDVILAYLGAEHPEWDTADVKRLIAGVIPDQHKRDDDD</sequence>